<evidence type="ECO:0000256" key="1">
    <source>
        <dbReference type="SAM" id="Phobius"/>
    </source>
</evidence>
<feature type="transmembrane region" description="Helical" evidence="1">
    <location>
        <begin position="152"/>
        <end position="170"/>
    </location>
</feature>
<proteinExistence type="predicted"/>
<keyword evidence="1" id="KW-0812">Transmembrane</keyword>
<protein>
    <recommendedName>
        <fullName evidence="4">Reverse transcriptase domain-containing protein</fullName>
    </recommendedName>
</protein>
<organism evidence="2 3">
    <name type="scientific">Opisthorchis viverrini</name>
    <name type="common">Southeast Asian liver fluke</name>
    <dbReference type="NCBI Taxonomy" id="6198"/>
    <lineage>
        <taxon>Eukaryota</taxon>
        <taxon>Metazoa</taxon>
        <taxon>Spiralia</taxon>
        <taxon>Lophotrochozoa</taxon>
        <taxon>Platyhelminthes</taxon>
        <taxon>Trematoda</taxon>
        <taxon>Digenea</taxon>
        <taxon>Opisthorchiida</taxon>
        <taxon>Opisthorchiata</taxon>
        <taxon>Opisthorchiidae</taxon>
        <taxon>Opisthorchis</taxon>
    </lineage>
</organism>
<keyword evidence="3" id="KW-1185">Reference proteome</keyword>
<dbReference type="EMBL" id="KL596853">
    <property type="protein sequence ID" value="KER23336.1"/>
    <property type="molecule type" value="Genomic_DNA"/>
</dbReference>
<dbReference type="Proteomes" id="UP000054324">
    <property type="component" value="Unassembled WGS sequence"/>
</dbReference>
<keyword evidence="1" id="KW-1133">Transmembrane helix</keyword>
<dbReference type="KEGG" id="ovi:T265_08748"/>
<name>A0A074Z802_OPIVI</name>
<dbReference type="GeneID" id="20322927"/>
<dbReference type="CTD" id="20322927"/>
<dbReference type="AlphaFoldDB" id="A0A074Z802"/>
<evidence type="ECO:0008006" key="4">
    <source>
        <dbReference type="Google" id="ProtNLM"/>
    </source>
</evidence>
<evidence type="ECO:0000313" key="2">
    <source>
        <dbReference type="EMBL" id="KER23336.1"/>
    </source>
</evidence>
<reference evidence="2 3" key="1">
    <citation type="submission" date="2013-11" db="EMBL/GenBank/DDBJ databases">
        <title>Opisthorchis viverrini - life in the bile duct.</title>
        <authorList>
            <person name="Young N.D."/>
            <person name="Nagarajan N."/>
            <person name="Lin S.J."/>
            <person name="Korhonen P.K."/>
            <person name="Jex A.R."/>
            <person name="Hall R.S."/>
            <person name="Safavi-Hemami H."/>
            <person name="Kaewkong W."/>
            <person name="Bertrand D."/>
            <person name="Gao S."/>
            <person name="Seet Q."/>
            <person name="Wongkham S."/>
            <person name="Teh B.T."/>
            <person name="Wongkham C."/>
            <person name="Intapan P.M."/>
            <person name="Maleewong W."/>
            <person name="Yang X."/>
            <person name="Hu M."/>
            <person name="Wang Z."/>
            <person name="Hofmann A."/>
            <person name="Sternberg P.W."/>
            <person name="Tan P."/>
            <person name="Wang J."/>
            <person name="Gasser R.B."/>
        </authorList>
    </citation>
    <scope>NUCLEOTIDE SEQUENCE [LARGE SCALE GENOMIC DNA]</scope>
</reference>
<keyword evidence="1" id="KW-0472">Membrane</keyword>
<sequence length="260" mass="29365">MELATPLRRLGFIVFEELRAPTSTSFVKPDLIAVRDRRATVIDVSIVSDGRGVTVWNEKKQYVADEYSFAIVSALHAIGCDVDFLVHQPMIISYRRICFPQSANAVIGLELPKVTVSDLWALCPTFNLVPHRPSYGVTSLVALLAAYTRIRLLVSFGHVILITLISLVVYERMCVRGRECTERSPKASLPKAVSVRDAHSLHSFFKFVIDEIMRRTLEGLQNPGVQTACEENFVDLEYADDIILMFKEEEKTRVFLDELT</sequence>
<evidence type="ECO:0000313" key="3">
    <source>
        <dbReference type="Proteomes" id="UP000054324"/>
    </source>
</evidence>
<accession>A0A074Z802</accession>
<gene>
    <name evidence="2" type="ORF">T265_08748</name>
</gene>
<dbReference type="OrthoDB" id="6253936at2759"/>
<dbReference type="RefSeq" id="XP_009172901.1">
    <property type="nucleotide sequence ID" value="XM_009174637.1"/>
</dbReference>